<proteinExistence type="predicted"/>
<evidence type="ECO:0008006" key="8">
    <source>
        <dbReference type="Google" id="ProtNLM"/>
    </source>
</evidence>
<feature type="compositionally biased region" description="Basic and acidic residues" evidence="3">
    <location>
        <begin position="13"/>
        <end position="25"/>
    </location>
</feature>
<protein>
    <recommendedName>
        <fullName evidence="8">Zinc finger CCCH domain-containing protein 18</fullName>
    </recommendedName>
</protein>
<feature type="domain" description="C3H1-type" evidence="4">
    <location>
        <begin position="147"/>
        <end position="174"/>
    </location>
</feature>
<evidence type="ECO:0000313" key="6">
    <source>
        <dbReference type="EMBL" id="KAJ0984918.1"/>
    </source>
</evidence>
<keyword evidence="7" id="KW-1185">Reference proteome</keyword>
<feature type="domain" description="G-patch" evidence="5">
    <location>
        <begin position="307"/>
        <end position="353"/>
    </location>
</feature>
<dbReference type="GO" id="GO:0008270">
    <property type="term" value="F:zinc ion binding"/>
    <property type="evidence" value="ECO:0007669"/>
    <property type="project" value="UniProtKB-KW"/>
</dbReference>
<feature type="region of interest" description="Disordered" evidence="3">
    <location>
        <begin position="249"/>
        <end position="278"/>
    </location>
</feature>
<feature type="region of interest" description="Disordered" evidence="3">
    <location>
        <begin position="351"/>
        <end position="389"/>
    </location>
</feature>
<feature type="compositionally biased region" description="Acidic residues" evidence="3">
    <location>
        <begin position="250"/>
        <end position="259"/>
    </location>
</feature>
<sequence length="508" mass="56362">MAGDDDGGEEEMERQLEKQLDEQKESLAAVDEALASDPANPELLAVHEELLSAIRDAEQGLLHLKRFRLLKEADAIFTRQAAVSVIEDVKVEALDPTQIEPEPLESTGYSIGSKCRFRHKDGRWYNGSIISFEADGSARISFLTPTSESMLMCKFFLQQRCRFGGNCRMSHGFDVPVSSLKQYIPTQWHHSLVGSSIWAVSESHSGIWRKAELESWDDDLGHGNVVFLDDGTSAKLKTDALSISRYAEMSSDDGDEDFSSESSESNGEEEDLEDESDHEGLGFLEATKLQRGIQTETAVFAKWEHHTRGIASKMMASMGYREGMGLGASGQGIVDPVTVKVLQPRQSLDDALASNDCEEKRTGQNKKRSRGGKRKRDKKHAAAARAAKATEEMAPDVFSFINIQLSGQDVVNGSGNKQKQQSDGASGSTKRVDRRSLIAFEDEVKELRNRVEKLEEMVNRNRKDKAVCEAACRKLNETRKALADAEAAHVSASNAVVNKEKEKKWLRF</sequence>
<organism evidence="6 7">
    <name type="scientific">Dioscorea zingiberensis</name>
    <dbReference type="NCBI Taxonomy" id="325984"/>
    <lineage>
        <taxon>Eukaryota</taxon>
        <taxon>Viridiplantae</taxon>
        <taxon>Streptophyta</taxon>
        <taxon>Embryophyta</taxon>
        <taxon>Tracheophyta</taxon>
        <taxon>Spermatophyta</taxon>
        <taxon>Magnoliopsida</taxon>
        <taxon>Liliopsida</taxon>
        <taxon>Dioscoreales</taxon>
        <taxon>Dioscoreaceae</taxon>
        <taxon>Dioscorea</taxon>
    </lineage>
</organism>
<comment type="caution">
    <text evidence="6">The sequence shown here is derived from an EMBL/GenBank/DDBJ whole genome shotgun (WGS) entry which is preliminary data.</text>
</comment>
<dbReference type="Proteomes" id="UP001085076">
    <property type="component" value="Miscellaneous, Linkage group lg01"/>
</dbReference>
<feature type="region of interest" description="Disordered" evidence="3">
    <location>
        <begin position="411"/>
        <end position="432"/>
    </location>
</feature>
<keyword evidence="1" id="KW-0479">Metal-binding</keyword>
<evidence type="ECO:0000256" key="3">
    <source>
        <dbReference type="SAM" id="MobiDB-lite"/>
    </source>
</evidence>
<keyword evidence="1" id="KW-0863">Zinc-finger</keyword>
<evidence type="ECO:0000256" key="1">
    <source>
        <dbReference type="PROSITE-ProRule" id="PRU00723"/>
    </source>
</evidence>
<feature type="compositionally biased region" description="Acidic residues" evidence="3">
    <location>
        <begin position="266"/>
        <end position="277"/>
    </location>
</feature>
<dbReference type="SMART" id="SM00443">
    <property type="entry name" value="G_patch"/>
    <property type="match status" value="1"/>
</dbReference>
<dbReference type="SMART" id="SM00356">
    <property type="entry name" value="ZnF_C3H1"/>
    <property type="match status" value="1"/>
</dbReference>
<dbReference type="PANTHER" id="PTHR47650">
    <property type="entry name" value="ZINC FINGER CCCH DOMAIN-CONTAINING PROTEIN 22"/>
    <property type="match status" value="1"/>
</dbReference>
<feature type="compositionally biased region" description="Polar residues" evidence="3">
    <location>
        <begin position="411"/>
        <end position="429"/>
    </location>
</feature>
<dbReference type="Pfam" id="PF01585">
    <property type="entry name" value="G-patch"/>
    <property type="match status" value="1"/>
</dbReference>
<keyword evidence="2" id="KW-0175">Coiled coil</keyword>
<reference evidence="6" key="1">
    <citation type="submission" date="2021-03" db="EMBL/GenBank/DDBJ databases">
        <authorList>
            <person name="Li Z."/>
            <person name="Yang C."/>
        </authorList>
    </citation>
    <scope>NUCLEOTIDE SEQUENCE</scope>
    <source>
        <strain evidence="6">Dzin_1.0</strain>
        <tissue evidence="6">Leaf</tissue>
    </source>
</reference>
<feature type="compositionally biased region" description="Basic residues" evidence="3">
    <location>
        <begin position="363"/>
        <end position="382"/>
    </location>
</feature>
<feature type="coiled-coil region" evidence="2">
    <location>
        <begin position="437"/>
        <end position="488"/>
    </location>
</feature>
<dbReference type="PROSITE" id="PS50174">
    <property type="entry name" value="G_PATCH"/>
    <property type="match status" value="1"/>
</dbReference>
<dbReference type="AlphaFoldDB" id="A0A9D5HQA4"/>
<dbReference type="EMBL" id="JAGGNH010000001">
    <property type="protein sequence ID" value="KAJ0984918.1"/>
    <property type="molecule type" value="Genomic_DNA"/>
</dbReference>
<gene>
    <name evidence="6" type="ORF">J5N97_003274</name>
</gene>
<feature type="zinc finger region" description="C3H1-type" evidence="1">
    <location>
        <begin position="147"/>
        <end position="174"/>
    </location>
</feature>
<dbReference type="GO" id="GO:0003676">
    <property type="term" value="F:nucleic acid binding"/>
    <property type="evidence" value="ECO:0007669"/>
    <property type="project" value="InterPro"/>
</dbReference>
<reference evidence="6" key="2">
    <citation type="journal article" date="2022" name="Hortic Res">
        <title>The genome of Dioscorea zingiberensis sheds light on the biosynthesis, origin and evolution of the medicinally important diosgenin saponins.</title>
        <authorList>
            <person name="Li Y."/>
            <person name="Tan C."/>
            <person name="Li Z."/>
            <person name="Guo J."/>
            <person name="Li S."/>
            <person name="Chen X."/>
            <person name="Wang C."/>
            <person name="Dai X."/>
            <person name="Yang H."/>
            <person name="Song W."/>
            <person name="Hou L."/>
            <person name="Xu J."/>
            <person name="Tong Z."/>
            <person name="Xu A."/>
            <person name="Yuan X."/>
            <person name="Wang W."/>
            <person name="Yang Q."/>
            <person name="Chen L."/>
            <person name="Sun Z."/>
            <person name="Wang K."/>
            <person name="Pan B."/>
            <person name="Chen J."/>
            <person name="Bao Y."/>
            <person name="Liu F."/>
            <person name="Qi X."/>
            <person name="Gang D.R."/>
            <person name="Wen J."/>
            <person name="Li J."/>
        </authorList>
    </citation>
    <scope>NUCLEOTIDE SEQUENCE</scope>
    <source>
        <strain evidence="6">Dzin_1.0</strain>
    </source>
</reference>
<dbReference type="OrthoDB" id="4822at2759"/>
<dbReference type="PANTHER" id="PTHR47650:SF2">
    <property type="entry name" value="ZINC FINGER CCCH DOMAIN-CONTAINING PROTEIN 22"/>
    <property type="match status" value="1"/>
</dbReference>
<evidence type="ECO:0000259" key="5">
    <source>
        <dbReference type="PROSITE" id="PS50174"/>
    </source>
</evidence>
<accession>A0A9D5HQA4</accession>
<evidence type="ECO:0000256" key="2">
    <source>
        <dbReference type="SAM" id="Coils"/>
    </source>
</evidence>
<feature type="compositionally biased region" description="Acidic residues" evidence="3">
    <location>
        <begin position="1"/>
        <end position="12"/>
    </location>
</feature>
<dbReference type="InterPro" id="IPR000467">
    <property type="entry name" value="G_patch_dom"/>
</dbReference>
<dbReference type="PROSITE" id="PS50103">
    <property type="entry name" value="ZF_C3H1"/>
    <property type="match status" value="1"/>
</dbReference>
<evidence type="ECO:0000313" key="7">
    <source>
        <dbReference type="Proteomes" id="UP001085076"/>
    </source>
</evidence>
<name>A0A9D5HQA4_9LILI</name>
<dbReference type="InterPro" id="IPR000571">
    <property type="entry name" value="Znf_CCCH"/>
</dbReference>
<evidence type="ECO:0000259" key="4">
    <source>
        <dbReference type="PROSITE" id="PS50103"/>
    </source>
</evidence>
<keyword evidence="1" id="KW-0862">Zinc</keyword>
<feature type="region of interest" description="Disordered" evidence="3">
    <location>
        <begin position="1"/>
        <end position="29"/>
    </location>
</feature>
<dbReference type="Gene3D" id="2.30.30.1190">
    <property type="match status" value="1"/>
</dbReference>